<dbReference type="InterPro" id="IPR051785">
    <property type="entry name" value="MMCE/EMCE_epimerase"/>
</dbReference>
<dbReference type="PANTHER" id="PTHR43048">
    <property type="entry name" value="METHYLMALONYL-COA EPIMERASE"/>
    <property type="match status" value="1"/>
</dbReference>
<evidence type="ECO:0000313" key="6">
    <source>
        <dbReference type="Proteomes" id="UP000634647"/>
    </source>
</evidence>
<evidence type="ECO:0000259" key="2">
    <source>
        <dbReference type="PROSITE" id="PS51819"/>
    </source>
</evidence>
<organism evidence="3 6">
    <name type="scientific">Allgaiera indica</name>
    <dbReference type="NCBI Taxonomy" id="765699"/>
    <lineage>
        <taxon>Bacteria</taxon>
        <taxon>Pseudomonadati</taxon>
        <taxon>Pseudomonadota</taxon>
        <taxon>Alphaproteobacteria</taxon>
        <taxon>Rhodobacterales</taxon>
        <taxon>Paracoccaceae</taxon>
        <taxon>Allgaiera</taxon>
    </lineage>
</organism>
<dbReference type="Pfam" id="PF00903">
    <property type="entry name" value="Glyoxalase"/>
    <property type="match status" value="1"/>
</dbReference>
<dbReference type="EMBL" id="FNOB01000003">
    <property type="protein sequence ID" value="SDW43472.1"/>
    <property type="molecule type" value="Genomic_DNA"/>
</dbReference>
<reference evidence="3" key="1">
    <citation type="journal article" date="2014" name="Int. J. Syst. Evol. Microbiol.">
        <title>Complete genome sequence of Corynebacterium casei LMG S-19264T (=DSM 44701T), isolated from a smear-ripened cheese.</title>
        <authorList>
            <consortium name="US DOE Joint Genome Institute (JGI-PGF)"/>
            <person name="Walter F."/>
            <person name="Albersmeier A."/>
            <person name="Kalinowski J."/>
            <person name="Ruckert C."/>
        </authorList>
    </citation>
    <scope>NUCLEOTIDE SEQUENCE</scope>
    <source>
        <strain evidence="3">CGMCC 1.10859</strain>
    </source>
</reference>
<dbReference type="CDD" id="cd06587">
    <property type="entry name" value="VOC"/>
    <property type="match status" value="1"/>
</dbReference>
<keyword evidence="1" id="KW-0479">Metal-binding</keyword>
<dbReference type="GO" id="GO:0046491">
    <property type="term" value="P:L-methylmalonyl-CoA metabolic process"/>
    <property type="evidence" value="ECO:0007669"/>
    <property type="project" value="TreeGrafter"/>
</dbReference>
<dbReference type="InterPro" id="IPR037523">
    <property type="entry name" value="VOC_core"/>
</dbReference>
<dbReference type="EMBL" id="BNAB01000003">
    <property type="protein sequence ID" value="GHD99803.1"/>
    <property type="molecule type" value="Genomic_DNA"/>
</dbReference>
<reference evidence="3" key="3">
    <citation type="submission" date="2023-06" db="EMBL/GenBank/DDBJ databases">
        <authorList>
            <person name="Sun Q."/>
            <person name="Zhou Y."/>
        </authorList>
    </citation>
    <scope>NUCLEOTIDE SEQUENCE</scope>
    <source>
        <strain evidence="3">CGMCC 1.10859</strain>
    </source>
</reference>
<dbReference type="PROSITE" id="PS51819">
    <property type="entry name" value="VOC"/>
    <property type="match status" value="1"/>
</dbReference>
<evidence type="ECO:0000313" key="4">
    <source>
        <dbReference type="EMBL" id="SDW43472.1"/>
    </source>
</evidence>
<feature type="domain" description="VOC" evidence="2">
    <location>
        <begin position="4"/>
        <end position="127"/>
    </location>
</feature>
<reference evidence="4 5" key="2">
    <citation type="submission" date="2016-10" db="EMBL/GenBank/DDBJ databases">
        <authorList>
            <person name="Varghese N."/>
            <person name="Submissions S."/>
        </authorList>
    </citation>
    <scope>NUCLEOTIDE SEQUENCE [LARGE SCALE GENOMIC DNA]</scope>
    <source>
        <strain evidence="4 5">DSM 24802</strain>
    </source>
</reference>
<evidence type="ECO:0000313" key="3">
    <source>
        <dbReference type="EMBL" id="GHD99803.1"/>
    </source>
</evidence>
<accession>A0AAN4ZYI8</accession>
<proteinExistence type="predicted"/>
<dbReference type="InterPro" id="IPR029068">
    <property type="entry name" value="Glyas_Bleomycin-R_OHBP_Dase"/>
</dbReference>
<dbReference type="AlphaFoldDB" id="A0AAN4ZYI8"/>
<keyword evidence="5" id="KW-1185">Reference proteome</keyword>
<dbReference type="Proteomes" id="UP000199541">
    <property type="component" value="Unassembled WGS sequence"/>
</dbReference>
<dbReference type="RefSeq" id="WP_035842354.1">
    <property type="nucleotide sequence ID" value="NZ_BNAB01000003.1"/>
</dbReference>
<dbReference type="Gene3D" id="3.10.180.10">
    <property type="entry name" value="2,3-Dihydroxybiphenyl 1,2-Dioxygenase, domain 1"/>
    <property type="match status" value="1"/>
</dbReference>
<sequence length="128" mass="13809">MPAMLEHVNMTVTDPEATAAMLGRLFGWGVRWRGAAKNGGHTVHVGTDAQYLALFSGSAGAALVPNHDSYSLRGGLNHVAVVVDDLDAAEARVRAEGLTAHSHADYEPGRRFYFHDTDGIEYEVVSYP</sequence>
<dbReference type="Proteomes" id="UP000634647">
    <property type="component" value="Unassembled WGS sequence"/>
</dbReference>
<gene>
    <name evidence="3" type="ORF">GCM10008024_08830</name>
    <name evidence="4" type="ORF">SAMN05444006_103208</name>
</gene>
<protein>
    <submittedName>
        <fullName evidence="4">Catechol 2,3-dioxygenase</fullName>
    </submittedName>
</protein>
<evidence type="ECO:0000313" key="5">
    <source>
        <dbReference type="Proteomes" id="UP000199541"/>
    </source>
</evidence>
<dbReference type="SUPFAM" id="SSF54593">
    <property type="entry name" value="Glyoxalase/Bleomycin resistance protein/Dihydroxybiphenyl dioxygenase"/>
    <property type="match status" value="1"/>
</dbReference>
<dbReference type="GO" id="GO:0046872">
    <property type="term" value="F:metal ion binding"/>
    <property type="evidence" value="ECO:0007669"/>
    <property type="project" value="UniProtKB-KW"/>
</dbReference>
<comment type="caution">
    <text evidence="3">The sequence shown here is derived from an EMBL/GenBank/DDBJ whole genome shotgun (WGS) entry which is preliminary data.</text>
</comment>
<evidence type="ECO:0000256" key="1">
    <source>
        <dbReference type="ARBA" id="ARBA00022723"/>
    </source>
</evidence>
<name>A0AAN4ZYI8_9RHOB</name>
<dbReference type="GO" id="GO:0004493">
    <property type="term" value="F:methylmalonyl-CoA epimerase activity"/>
    <property type="evidence" value="ECO:0007669"/>
    <property type="project" value="TreeGrafter"/>
</dbReference>
<dbReference type="InterPro" id="IPR004360">
    <property type="entry name" value="Glyas_Fos-R_dOase_dom"/>
</dbReference>
<dbReference type="PANTHER" id="PTHR43048:SF3">
    <property type="entry name" value="METHYLMALONYL-COA EPIMERASE, MITOCHONDRIAL"/>
    <property type="match status" value="1"/>
</dbReference>